<evidence type="ECO:0000313" key="6">
    <source>
        <dbReference type="EMBL" id="KDN85579.1"/>
    </source>
</evidence>
<evidence type="ECO:0000256" key="3">
    <source>
        <dbReference type="SAM" id="MobiDB-lite"/>
    </source>
</evidence>
<feature type="disulfide bond" evidence="2">
    <location>
        <begin position="70"/>
        <end position="95"/>
    </location>
</feature>
<dbReference type="InterPro" id="IPR037460">
    <property type="entry name" value="SEST-like"/>
</dbReference>
<keyword evidence="2" id="KW-1015">Disulfide bond</keyword>
<dbReference type="GO" id="GO:0004806">
    <property type="term" value="F:triacylglycerol lipase activity"/>
    <property type="evidence" value="ECO:0007669"/>
    <property type="project" value="TreeGrafter"/>
</dbReference>
<evidence type="ECO:0000256" key="1">
    <source>
        <dbReference type="PIRSR" id="PIRSR637460-1"/>
    </source>
</evidence>
<dbReference type="Pfam" id="PF13472">
    <property type="entry name" value="Lipase_GDSL_2"/>
    <property type="match status" value="1"/>
</dbReference>
<dbReference type="OrthoDB" id="5503950at2"/>
<dbReference type="PATRIC" id="fig|1348663.4.peg.2567"/>
<reference evidence="6 7" key="1">
    <citation type="submission" date="2014-05" db="EMBL/GenBank/DDBJ databases">
        <title>Draft Genome Sequence of Kitasatospora cheerisanensis KCTC 2395.</title>
        <authorList>
            <person name="Nam D.H."/>
        </authorList>
    </citation>
    <scope>NUCLEOTIDE SEQUENCE [LARGE SCALE GENOMIC DNA]</scope>
    <source>
        <strain evidence="6 7">KCTC 2395</strain>
    </source>
</reference>
<dbReference type="EMBL" id="JNBY01000082">
    <property type="protein sequence ID" value="KDN85579.1"/>
    <property type="molecule type" value="Genomic_DNA"/>
</dbReference>
<feature type="chain" id="PRO_5001631952" evidence="4">
    <location>
        <begin position="22"/>
        <end position="314"/>
    </location>
</feature>
<dbReference type="eggNOG" id="COG2755">
    <property type="taxonomic scope" value="Bacteria"/>
</dbReference>
<keyword evidence="7" id="KW-1185">Reference proteome</keyword>
<keyword evidence="4" id="KW-0732">Signal</keyword>
<gene>
    <name evidence="6" type="ORF">KCH_26620</name>
</gene>
<sequence length="314" mass="31977">MRRLLLAATAAVLIGTAACSAAETTRTPGPEGVASSSPSATPVTGPYVAVGDSFTSGLLIPPQGGSPQGCGRSGVNYPSLVAQQLGLKDFTDVSCSGARTVELTAAQQTGNGVNPPQLDALGPTTGLVTLGIGGNDMGFMDVLGRCAVENVRHTLTGSSNSEAPCRSYYTAGAGRGEIGRKLQAADERLTTALAEIKRRAPQARVLLVGYPALLPQDPARCAQTLGDGIAAGDVVFVGEQEQQLNAMLHRRAEASGVGFVDTYAPSVGHDLCEPQGTRWIEPLSAAAGLAPMHPNALGEQGMAAAVLAALGQPH</sequence>
<comment type="caution">
    <text evidence="6">The sequence shown here is derived from an EMBL/GenBank/DDBJ whole genome shotgun (WGS) entry which is preliminary data.</text>
</comment>
<dbReference type="CDD" id="cd01823">
    <property type="entry name" value="SEST_like"/>
    <property type="match status" value="1"/>
</dbReference>
<accession>A0A066Z009</accession>
<evidence type="ECO:0000259" key="5">
    <source>
        <dbReference type="Pfam" id="PF13472"/>
    </source>
</evidence>
<dbReference type="PANTHER" id="PTHR37981">
    <property type="entry name" value="LIPASE 2"/>
    <property type="match status" value="1"/>
</dbReference>
<evidence type="ECO:0000313" key="7">
    <source>
        <dbReference type="Proteomes" id="UP000027178"/>
    </source>
</evidence>
<feature type="active site" evidence="1">
    <location>
        <position position="293"/>
    </location>
</feature>
<feature type="signal peptide" evidence="4">
    <location>
        <begin position="1"/>
        <end position="21"/>
    </location>
</feature>
<dbReference type="InterPro" id="IPR013830">
    <property type="entry name" value="SGNH_hydro"/>
</dbReference>
<feature type="domain" description="SGNH hydrolase-type esterase" evidence="5">
    <location>
        <begin position="49"/>
        <end position="300"/>
    </location>
</feature>
<dbReference type="Proteomes" id="UP000027178">
    <property type="component" value="Unassembled WGS sequence"/>
</dbReference>
<evidence type="ECO:0000256" key="4">
    <source>
        <dbReference type="SAM" id="SignalP"/>
    </source>
</evidence>
<protein>
    <submittedName>
        <fullName evidence="6">Putative esterase</fullName>
    </submittedName>
</protein>
<evidence type="ECO:0000256" key="2">
    <source>
        <dbReference type="PIRSR" id="PIRSR637460-2"/>
    </source>
</evidence>
<dbReference type="AlphaFoldDB" id="A0A066Z009"/>
<dbReference type="GO" id="GO:0019433">
    <property type="term" value="P:triglyceride catabolic process"/>
    <property type="evidence" value="ECO:0007669"/>
    <property type="project" value="TreeGrafter"/>
</dbReference>
<dbReference type="HOGENOM" id="CLU_038449_4_1_11"/>
<proteinExistence type="predicted"/>
<feature type="active site" description="Nucleophile" evidence="1">
    <location>
        <position position="53"/>
    </location>
</feature>
<dbReference type="RefSeq" id="WP_035862635.1">
    <property type="nucleotide sequence ID" value="NZ_KK853997.1"/>
</dbReference>
<feature type="region of interest" description="Disordered" evidence="3">
    <location>
        <begin position="23"/>
        <end position="42"/>
    </location>
</feature>
<dbReference type="PROSITE" id="PS51257">
    <property type="entry name" value="PROKAR_LIPOPROTEIN"/>
    <property type="match status" value="1"/>
</dbReference>
<name>A0A066Z009_9ACTN</name>
<dbReference type="InterPro" id="IPR036514">
    <property type="entry name" value="SGNH_hydro_sf"/>
</dbReference>
<dbReference type="SUPFAM" id="SSF52266">
    <property type="entry name" value="SGNH hydrolase"/>
    <property type="match status" value="1"/>
</dbReference>
<organism evidence="6 7">
    <name type="scientific">Kitasatospora cheerisanensis KCTC 2395</name>
    <dbReference type="NCBI Taxonomy" id="1348663"/>
    <lineage>
        <taxon>Bacteria</taxon>
        <taxon>Bacillati</taxon>
        <taxon>Actinomycetota</taxon>
        <taxon>Actinomycetes</taxon>
        <taxon>Kitasatosporales</taxon>
        <taxon>Streptomycetaceae</taxon>
        <taxon>Kitasatospora</taxon>
    </lineage>
</organism>
<dbReference type="Gene3D" id="3.40.50.1110">
    <property type="entry name" value="SGNH hydrolase"/>
    <property type="match status" value="1"/>
</dbReference>
<dbReference type="PANTHER" id="PTHR37981:SF1">
    <property type="entry name" value="SGNH HYDROLASE-TYPE ESTERASE DOMAIN-CONTAINING PROTEIN"/>
    <property type="match status" value="1"/>
</dbReference>
<feature type="disulfide bond" evidence="2">
    <location>
        <begin position="221"/>
        <end position="272"/>
    </location>
</feature>
<feature type="disulfide bond" evidence="2">
    <location>
        <begin position="146"/>
        <end position="165"/>
    </location>
</feature>